<protein>
    <submittedName>
        <fullName evidence="2">Uncharacterized protein</fullName>
    </submittedName>
</protein>
<feature type="compositionally biased region" description="Low complexity" evidence="1">
    <location>
        <begin position="48"/>
        <end position="61"/>
    </location>
</feature>
<sequence>GPAHNDHLPARAPRARGRARSGQPVRPHSAGPAAADGAARGRGDARPVRAGRGAQQPPAAAHRPRRRHLRPRHRVVHPARRPARRADHRAPARERGRDCLEGHPRAEEAAGQPGPREGQAGAAGAKTQPM</sequence>
<gene>
    <name evidence="2" type="ORF">AVDCRST_MAG85-1791</name>
</gene>
<evidence type="ECO:0000256" key="1">
    <source>
        <dbReference type="SAM" id="MobiDB-lite"/>
    </source>
</evidence>
<dbReference type="EMBL" id="CADCVT010000194">
    <property type="protein sequence ID" value="CAA9501533.1"/>
    <property type="molecule type" value="Genomic_DNA"/>
</dbReference>
<feature type="compositionally biased region" description="Basic and acidic residues" evidence="1">
    <location>
        <begin position="84"/>
        <end position="108"/>
    </location>
</feature>
<dbReference type="AlphaFoldDB" id="A0A6J4SPU0"/>
<name>A0A6J4SPU0_9ACTN</name>
<feature type="non-terminal residue" evidence="2">
    <location>
        <position position="130"/>
    </location>
</feature>
<feature type="non-terminal residue" evidence="2">
    <location>
        <position position="1"/>
    </location>
</feature>
<feature type="compositionally biased region" description="Basic residues" evidence="1">
    <location>
        <begin position="62"/>
        <end position="83"/>
    </location>
</feature>
<accession>A0A6J4SPU0</accession>
<organism evidence="2">
    <name type="scientific">uncultured Solirubrobacteraceae bacterium</name>
    <dbReference type="NCBI Taxonomy" id="1162706"/>
    <lineage>
        <taxon>Bacteria</taxon>
        <taxon>Bacillati</taxon>
        <taxon>Actinomycetota</taxon>
        <taxon>Thermoleophilia</taxon>
        <taxon>Solirubrobacterales</taxon>
        <taxon>Solirubrobacteraceae</taxon>
        <taxon>environmental samples</taxon>
    </lineage>
</organism>
<reference evidence="2" key="1">
    <citation type="submission" date="2020-02" db="EMBL/GenBank/DDBJ databases">
        <authorList>
            <person name="Meier V. D."/>
        </authorList>
    </citation>
    <scope>NUCLEOTIDE SEQUENCE</scope>
    <source>
        <strain evidence="2">AVDCRST_MAG85</strain>
    </source>
</reference>
<feature type="region of interest" description="Disordered" evidence="1">
    <location>
        <begin position="1"/>
        <end position="130"/>
    </location>
</feature>
<evidence type="ECO:0000313" key="2">
    <source>
        <dbReference type="EMBL" id="CAA9501533.1"/>
    </source>
</evidence>
<proteinExistence type="predicted"/>